<protein>
    <submittedName>
        <fullName evidence="1">Uncharacterized protein</fullName>
    </submittedName>
</protein>
<dbReference type="EMBL" id="VYDA01000429">
    <property type="protein sequence ID" value="MYH62390.1"/>
    <property type="molecule type" value="Genomic_DNA"/>
</dbReference>
<dbReference type="AlphaFoldDB" id="A0A6B1G1Q5"/>
<proteinExistence type="predicted"/>
<reference evidence="1" key="1">
    <citation type="submission" date="2019-09" db="EMBL/GenBank/DDBJ databases">
        <title>Characterisation of the sponge microbiome using genome-centric metagenomics.</title>
        <authorList>
            <person name="Engelberts J.P."/>
            <person name="Robbins S.J."/>
            <person name="De Goeij J.M."/>
            <person name="Aranda M."/>
            <person name="Bell S.C."/>
            <person name="Webster N.S."/>
        </authorList>
    </citation>
    <scope>NUCLEOTIDE SEQUENCE</scope>
    <source>
        <strain evidence="1">SB0675_bin_29</strain>
    </source>
</reference>
<name>A0A6B1G1Q5_9CHLR</name>
<accession>A0A6B1G1Q5</accession>
<sequence length="123" mass="14367">MRYLAIFLICGLILGGVVWAREEARQALAAESVLKGQMETLYEAELNALKARSEIALQEKLDGLHPDDWRHSRTLQEQAQALYDSEAQIIEIELHTLYELRYREIVPGWVRWLMHAEFERTQD</sequence>
<comment type="caution">
    <text evidence="1">The sequence shown here is derived from an EMBL/GenBank/DDBJ whole genome shotgun (WGS) entry which is preliminary data.</text>
</comment>
<evidence type="ECO:0000313" key="1">
    <source>
        <dbReference type="EMBL" id="MYH62390.1"/>
    </source>
</evidence>
<gene>
    <name evidence="1" type="ORF">F4148_11745</name>
</gene>
<organism evidence="1">
    <name type="scientific">Caldilineaceae bacterium SB0675_bin_29</name>
    <dbReference type="NCBI Taxonomy" id="2605266"/>
    <lineage>
        <taxon>Bacteria</taxon>
        <taxon>Bacillati</taxon>
        <taxon>Chloroflexota</taxon>
        <taxon>Caldilineae</taxon>
        <taxon>Caldilineales</taxon>
        <taxon>Caldilineaceae</taxon>
    </lineage>
</organism>